<evidence type="ECO:0000256" key="1">
    <source>
        <dbReference type="SAM" id="MobiDB-lite"/>
    </source>
</evidence>
<evidence type="ECO:0000313" key="3">
    <source>
        <dbReference type="EMBL" id="CTQ78833.1"/>
    </source>
</evidence>
<name>A0A0M6ZMU0_9HYPH</name>
<dbReference type="Pfam" id="PF04717">
    <property type="entry name" value="Phage_base_V"/>
    <property type="match status" value="1"/>
</dbReference>
<dbReference type="RefSeq" id="WP_055120944.1">
    <property type="nucleotide sequence ID" value="NZ_CANKXR010000016.1"/>
</dbReference>
<proteinExistence type="predicted"/>
<dbReference type="SUPFAM" id="SSF69279">
    <property type="entry name" value="Phage tail proteins"/>
    <property type="match status" value="1"/>
</dbReference>
<dbReference type="STRING" id="311410.LA5095_05510"/>
<keyword evidence="4" id="KW-1185">Reference proteome</keyword>
<dbReference type="AlphaFoldDB" id="A0A0M6ZMU0"/>
<dbReference type="SUPFAM" id="SSF69255">
    <property type="entry name" value="gp5 N-terminal domain-like"/>
    <property type="match status" value="1"/>
</dbReference>
<dbReference type="Proteomes" id="UP000049983">
    <property type="component" value="Unassembled WGS sequence"/>
</dbReference>
<dbReference type="Gene3D" id="2.40.50.230">
    <property type="entry name" value="Gp5 N-terminal domain"/>
    <property type="match status" value="1"/>
</dbReference>
<dbReference type="Pfam" id="PF05954">
    <property type="entry name" value="Phage_GPD"/>
    <property type="match status" value="1"/>
</dbReference>
<dbReference type="InterPro" id="IPR006531">
    <property type="entry name" value="Gp5/Vgr_OB"/>
</dbReference>
<dbReference type="GeneID" id="97673100"/>
<feature type="domain" description="Gp5/Type VI secretion system Vgr protein OB-fold" evidence="2">
    <location>
        <begin position="373"/>
        <end position="447"/>
    </location>
</feature>
<dbReference type="EMBL" id="CXWC01000016">
    <property type="protein sequence ID" value="CTQ78833.1"/>
    <property type="molecule type" value="Genomic_DNA"/>
</dbReference>
<feature type="region of interest" description="Disordered" evidence="1">
    <location>
        <begin position="241"/>
        <end position="274"/>
    </location>
</feature>
<gene>
    <name evidence="3" type="ORF">LA5096_05864</name>
</gene>
<evidence type="ECO:0000313" key="4">
    <source>
        <dbReference type="Proteomes" id="UP000049983"/>
    </source>
</evidence>
<evidence type="ECO:0000259" key="2">
    <source>
        <dbReference type="Pfam" id="PF04717"/>
    </source>
</evidence>
<accession>A0A0M6ZMU0</accession>
<organism evidence="3 4">
    <name type="scientific">Roseibium album</name>
    <dbReference type="NCBI Taxonomy" id="311410"/>
    <lineage>
        <taxon>Bacteria</taxon>
        <taxon>Pseudomonadati</taxon>
        <taxon>Pseudomonadota</taxon>
        <taxon>Alphaproteobacteria</taxon>
        <taxon>Hyphomicrobiales</taxon>
        <taxon>Stappiaceae</taxon>
        <taxon>Roseibium</taxon>
    </lineage>
</organism>
<dbReference type="InterPro" id="IPR037026">
    <property type="entry name" value="Vgr_OB-fold_dom_sf"/>
</dbReference>
<reference evidence="4" key="1">
    <citation type="submission" date="2015-07" db="EMBL/GenBank/DDBJ databases">
        <authorList>
            <person name="Rodrigo-Torres Lidia"/>
            <person name="Arahal R.David."/>
        </authorList>
    </citation>
    <scope>NUCLEOTIDE SEQUENCE [LARGE SCALE GENOMIC DNA]</scope>
    <source>
        <strain evidence="4">CECT 5096</strain>
    </source>
</reference>
<sequence length="576" mass="60485">MPLEPTRSAALTTVTIRSNGSEIPGTFALLSLEVSQVCGCIPYAHLIFQDGDPAKQSFDVAASDEFAPGAEIEIDLGYNREENLVFKGLATRLRVEAPLNGSSRLHVEVKHAAFRMHHARHSRVWTDVTDADALSDLAAGYGIGFDGSSETARPQLVQHQASDWDFSVLRGERIGQLLLGGPDGLRLFAPDSNAEPSVTLEYGRTLFSLDLELNAEAQAAEISVGAWSPADASIETAESAAGDVAGPGNLDGSALAEASGVKPKPRQAGARDQAELDDWARAAMQRRRLSAVTGMVEVQGSSSLNVGDTVDLKGLGPRFDGPAFVSGLRHSISRGDWRCFVQIGLDPAFHDERHDICAPPAAGLIPSISGLQIGIVDEVHDDPAGEDRVAVRLATETETSEPIWARPMSVGGGAERGLVMLPDPGSECLLGFLDSDPRDPVLIGGLHSSAAASPLPGADGNDLKGLVSRAGTRIVFDDSGPSLVIETEGDRTIALSDDDGTIVISDRAGNKMEFDDSGITLSSNSDITLDARGDVRIDGMNVNAAAKIGMEVKGNTSANLKSSGSTVVRGATVDIN</sequence>
<protein>
    <submittedName>
        <fullName evidence="3">Rhs element Vgr protein</fullName>
    </submittedName>
</protein>
<dbReference type="OrthoDB" id="9762420at2"/>